<dbReference type="Proteomes" id="UP000533637">
    <property type="component" value="Unassembled WGS sequence"/>
</dbReference>
<keyword evidence="2" id="KW-1185">Reference proteome</keyword>
<reference evidence="1 2" key="1">
    <citation type="submission" date="2020-08" db="EMBL/GenBank/DDBJ databases">
        <title>Genomic Encyclopedia of Type Strains, Phase IV (KMG-IV): sequencing the most valuable type-strain genomes for metagenomic binning, comparative biology and taxonomic classification.</title>
        <authorList>
            <person name="Goeker M."/>
        </authorList>
    </citation>
    <scope>NUCLEOTIDE SEQUENCE [LARGE SCALE GENOMIC DNA]</scope>
    <source>
        <strain evidence="1 2">DSM 102983</strain>
    </source>
</reference>
<sequence>MKAGFVGGALSAAFSGISGGLIRGFTDMAKGYSFGMEEQPLSL</sequence>
<evidence type="ECO:0000313" key="1">
    <source>
        <dbReference type="EMBL" id="MBB4622739.1"/>
    </source>
</evidence>
<accession>A0ABR6KPG5</accession>
<dbReference type="EMBL" id="JACHOC010000004">
    <property type="protein sequence ID" value="MBB4622739.1"/>
    <property type="molecule type" value="Genomic_DNA"/>
</dbReference>
<comment type="caution">
    <text evidence="1">The sequence shown here is derived from an EMBL/GenBank/DDBJ whole genome shotgun (WGS) entry which is preliminary data.</text>
</comment>
<dbReference type="RefSeq" id="WP_262889865.1">
    <property type="nucleotide sequence ID" value="NZ_BMPB01000012.1"/>
</dbReference>
<name>A0ABR6KPG5_9BACT</name>
<evidence type="ECO:0008006" key="3">
    <source>
        <dbReference type="Google" id="ProtNLM"/>
    </source>
</evidence>
<protein>
    <recommendedName>
        <fullName evidence="3">Conjugative transposon protein TraJ</fullName>
    </recommendedName>
</protein>
<organism evidence="1 2">
    <name type="scientific">Parabacteroides faecis</name>
    <dbReference type="NCBI Taxonomy" id="1217282"/>
    <lineage>
        <taxon>Bacteria</taxon>
        <taxon>Pseudomonadati</taxon>
        <taxon>Bacteroidota</taxon>
        <taxon>Bacteroidia</taxon>
        <taxon>Bacteroidales</taxon>
        <taxon>Tannerellaceae</taxon>
        <taxon>Parabacteroides</taxon>
    </lineage>
</organism>
<gene>
    <name evidence="1" type="ORF">GGQ57_002639</name>
</gene>
<evidence type="ECO:0000313" key="2">
    <source>
        <dbReference type="Proteomes" id="UP000533637"/>
    </source>
</evidence>
<proteinExistence type="predicted"/>